<dbReference type="InterPro" id="IPR037523">
    <property type="entry name" value="VOC_core"/>
</dbReference>
<evidence type="ECO:0000259" key="1">
    <source>
        <dbReference type="PROSITE" id="PS51819"/>
    </source>
</evidence>
<dbReference type="PANTHER" id="PTHR36110:SF2">
    <property type="entry name" value="RING-CLEAVING DIOXYGENASE MHQE-RELATED"/>
    <property type="match status" value="1"/>
</dbReference>
<sequence>MENIKRIHHISAIVGDAQENLDFYRNVLGLQLIKQTVNFDDPGVYHLYFSRQDDDKRMVMTFFNWPNQHKGRVGSGQVGRIAFRIPKGSMDAWEAHLNEQGIETKISGLFDEATLEFNDVHGLALALVEGQEEAEDNAIIGFHGTELLSADPAGTRSTLVDDMGLSVVNENPSKIHLETEGEEKHQIIMSAQPLPKGLFGVGTVHHVAWSIPTEAEHLEWQKHMEDHGYFVTEVKDRNYFKAIYFKEKGDIVFEMATDGPGFAVDEPKDQLGQHLQLPPQYEDRREALTQNLKPLKL</sequence>
<dbReference type="RefSeq" id="WP_119564229.1">
    <property type="nucleotide sequence ID" value="NZ_CACRUO010000031.1"/>
</dbReference>
<evidence type="ECO:0000313" key="2">
    <source>
        <dbReference type="EMBL" id="VYU05352.1"/>
    </source>
</evidence>
<dbReference type="GO" id="GO:0051213">
    <property type="term" value="F:dioxygenase activity"/>
    <property type="evidence" value="ECO:0007669"/>
    <property type="project" value="UniProtKB-KW"/>
</dbReference>
<dbReference type="EMBL" id="CACRUO010000031">
    <property type="protein sequence ID" value="VYU05352.1"/>
    <property type="molecule type" value="Genomic_DNA"/>
</dbReference>
<dbReference type="SUPFAM" id="SSF54593">
    <property type="entry name" value="Glyoxalase/Bleomycin resistance protein/Dihydroxybiphenyl dioxygenase"/>
    <property type="match status" value="1"/>
</dbReference>
<accession>A0A6N3BN12</accession>
<keyword evidence="2" id="KW-0223">Dioxygenase</keyword>
<dbReference type="Pfam" id="PF00903">
    <property type="entry name" value="Glyoxalase"/>
    <property type="match status" value="2"/>
</dbReference>
<gene>
    <name evidence="2" type="primary">mhqO</name>
    <name evidence="2" type="ORF">SSLFYP27_01304</name>
</gene>
<organism evidence="2">
    <name type="scientific">Staphylococcus simulans</name>
    <dbReference type="NCBI Taxonomy" id="1286"/>
    <lineage>
        <taxon>Bacteria</taxon>
        <taxon>Bacillati</taxon>
        <taxon>Bacillota</taxon>
        <taxon>Bacilli</taxon>
        <taxon>Bacillales</taxon>
        <taxon>Staphylococcaceae</taxon>
        <taxon>Staphylococcus</taxon>
    </lineage>
</organism>
<name>A0A6N3BN12_STASI</name>
<dbReference type="Gene3D" id="3.10.180.10">
    <property type="entry name" value="2,3-Dihydroxybiphenyl 1,2-Dioxygenase, domain 1"/>
    <property type="match status" value="2"/>
</dbReference>
<keyword evidence="2" id="KW-0560">Oxidoreductase</keyword>
<dbReference type="AlphaFoldDB" id="A0A6N3BN12"/>
<feature type="domain" description="VOC" evidence="1">
    <location>
        <begin position="6"/>
        <end position="130"/>
    </location>
</feature>
<feature type="domain" description="VOC" evidence="1">
    <location>
        <begin position="141"/>
        <end position="258"/>
    </location>
</feature>
<dbReference type="EC" id="1.13.11.-" evidence="2"/>
<proteinExistence type="predicted"/>
<dbReference type="InterPro" id="IPR029068">
    <property type="entry name" value="Glyas_Bleomycin-R_OHBP_Dase"/>
</dbReference>
<dbReference type="InterPro" id="IPR004360">
    <property type="entry name" value="Glyas_Fos-R_dOase_dom"/>
</dbReference>
<dbReference type="PROSITE" id="PS51819">
    <property type="entry name" value="VOC"/>
    <property type="match status" value="2"/>
</dbReference>
<dbReference type="GeneID" id="77330731"/>
<reference evidence="2" key="1">
    <citation type="submission" date="2019-11" db="EMBL/GenBank/DDBJ databases">
        <authorList>
            <person name="Feng L."/>
        </authorList>
    </citation>
    <scope>NUCLEOTIDE SEQUENCE</scope>
    <source>
        <strain evidence="2">SsimulansLFYP27</strain>
    </source>
</reference>
<dbReference type="PANTHER" id="PTHR36110">
    <property type="entry name" value="RING-CLEAVING DIOXYGENASE MHQE-RELATED"/>
    <property type="match status" value="1"/>
</dbReference>
<dbReference type="InterPro" id="IPR052537">
    <property type="entry name" value="Extradiol_RC_dioxygenase"/>
</dbReference>
<protein>
    <submittedName>
        <fullName evidence="2">Ring-cleaving dioxygenase MhqO</fullName>
        <ecNumber evidence="2">1.13.11.-</ecNumber>
    </submittedName>
</protein>